<dbReference type="Proteomes" id="UP000320239">
    <property type="component" value="Unassembled WGS sequence"/>
</dbReference>
<proteinExistence type="predicted"/>
<gene>
    <name evidence="1" type="ORF">FHX34_103959</name>
</gene>
<name>A0A561WC27_ACTTI</name>
<reference evidence="1 2" key="1">
    <citation type="submission" date="2019-06" db="EMBL/GenBank/DDBJ databases">
        <title>Sequencing the genomes of 1000 actinobacteria strains.</title>
        <authorList>
            <person name="Klenk H.-P."/>
        </authorList>
    </citation>
    <scope>NUCLEOTIDE SEQUENCE [LARGE SCALE GENOMIC DNA]</scope>
    <source>
        <strain evidence="1 2">DSM 43866</strain>
    </source>
</reference>
<dbReference type="RefSeq" id="WP_145830949.1">
    <property type="nucleotide sequence ID" value="NZ_BOMX01000155.1"/>
</dbReference>
<protein>
    <submittedName>
        <fullName evidence="1">Uncharacterized protein</fullName>
    </submittedName>
</protein>
<organism evidence="1 2">
    <name type="scientific">Actinoplanes teichomyceticus</name>
    <dbReference type="NCBI Taxonomy" id="1867"/>
    <lineage>
        <taxon>Bacteria</taxon>
        <taxon>Bacillati</taxon>
        <taxon>Actinomycetota</taxon>
        <taxon>Actinomycetes</taxon>
        <taxon>Micromonosporales</taxon>
        <taxon>Micromonosporaceae</taxon>
        <taxon>Actinoplanes</taxon>
    </lineage>
</organism>
<keyword evidence="2" id="KW-1185">Reference proteome</keyword>
<accession>A0A561WC27</accession>
<dbReference type="AlphaFoldDB" id="A0A561WC27"/>
<sequence length="185" mass="20866">MANTTGTATKPDPDCCRQTGLIYPDGRKRCAKHATAEDKALTAELNQAARPILGSLHWPYGADVDIAARQRLVTWANKHKLRLAQSRCRQLHWLRTNRCTEDPCNRLGRWMDHLTHWQAYGGPALLLAQPYNIGTQAITQLGEIAATDEFTLQITADHWYGYDTIAVEIWRTDVHTAITSESHFS</sequence>
<dbReference type="EMBL" id="VIWY01000003">
    <property type="protein sequence ID" value="TWG21421.1"/>
    <property type="molecule type" value="Genomic_DNA"/>
</dbReference>
<evidence type="ECO:0000313" key="2">
    <source>
        <dbReference type="Proteomes" id="UP000320239"/>
    </source>
</evidence>
<comment type="caution">
    <text evidence="1">The sequence shown here is derived from an EMBL/GenBank/DDBJ whole genome shotgun (WGS) entry which is preliminary data.</text>
</comment>
<evidence type="ECO:0000313" key="1">
    <source>
        <dbReference type="EMBL" id="TWG21421.1"/>
    </source>
</evidence>